<organism evidence="2 3">
    <name type="scientific">Aspergillus rambellii</name>
    <dbReference type="NCBI Taxonomy" id="308745"/>
    <lineage>
        <taxon>Eukaryota</taxon>
        <taxon>Fungi</taxon>
        <taxon>Dikarya</taxon>
        <taxon>Ascomycota</taxon>
        <taxon>Pezizomycotina</taxon>
        <taxon>Eurotiomycetes</taxon>
        <taxon>Eurotiomycetidae</taxon>
        <taxon>Eurotiales</taxon>
        <taxon>Aspergillaceae</taxon>
        <taxon>Aspergillus</taxon>
        <taxon>Aspergillus subgen. Nidulantes</taxon>
    </lineage>
</organism>
<dbReference type="AlphaFoldDB" id="A0A0F8X5Z1"/>
<dbReference type="STRING" id="308745.A0A0F8X5Z1"/>
<evidence type="ECO:0000256" key="1">
    <source>
        <dbReference type="SAM" id="MobiDB-lite"/>
    </source>
</evidence>
<evidence type="ECO:0000313" key="3">
    <source>
        <dbReference type="Proteomes" id="UP000034291"/>
    </source>
</evidence>
<comment type="caution">
    <text evidence="2">The sequence shown here is derived from an EMBL/GenBank/DDBJ whole genome shotgun (WGS) entry which is preliminary data.</text>
</comment>
<feature type="compositionally biased region" description="Basic and acidic residues" evidence="1">
    <location>
        <begin position="219"/>
        <end position="236"/>
    </location>
</feature>
<name>A0A0F8X5Z1_9EURO</name>
<gene>
    <name evidence="2" type="ORF">ARAM_001479</name>
</gene>
<feature type="region of interest" description="Disordered" evidence="1">
    <location>
        <begin position="367"/>
        <end position="391"/>
    </location>
</feature>
<feature type="compositionally biased region" description="Acidic residues" evidence="1">
    <location>
        <begin position="179"/>
        <end position="192"/>
    </location>
</feature>
<dbReference type="Proteomes" id="UP000034291">
    <property type="component" value="Unassembled WGS sequence"/>
</dbReference>
<dbReference type="EMBL" id="JZBS01002374">
    <property type="protein sequence ID" value="KKK19012.1"/>
    <property type="molecule type" value="Genomic_DNA"/>
</dbReference>
<feature type="compositionally biased region" description="Polar residues" evidence="1">
    <location>
        <begin position="136"/>
        <end position="160"/>
    </location>
</feature>
<feature type="compositionally biased region" description="Low complexity" evidence="1">
    <location>
        <begin position="77"/>
        <end position="87"/>
    </location>
</feature>
<sequence length="450" mass="50522">MLRSKFPSTHMDNTEILVHVSARSGAVDDARYRAQVEAILNFQAHSREVISLDPQFLQSHYDYTASTLLDEDSVRGPAPTATVTVTPRIPPPTPDFFSSSSSSHKRKSPSQDPLPRLQHDEDSLDSPVSVIPDSQPLLSTHGSETPHSLSFHPPSSTPASGTGDHHHHPDLVLSTPDAVPEEQEQEQAQEQEQEQKREQDPNALLTHDSSLPPPITIAEEQKEKEKEKEQEQEQDHPTCSPLPSLPLQIKPALPPVSSTPFVTHITPTLEMLTKRLKSPRTYNPTKQTRALDRLERGYWYLPINLIVLPPSPQRKAKGLDKDAVEVAEDPRNWDTPFFLTRFWSFLSDFIAKEGRAGWGVWCLLDKREPEPEPQPQPQPESESESSPRARASLPQDAAGISLLPVALKVYAWGEIASHIYLLLLLASERRIRKMGAHWRDSRDEVVIEMP</sequence>
<dbReference type="OrthoDB" id="5395975at2759"/>
<accession>A0A0F8X5Z1</accession>
<protein>
    <submittedName>
        <fullName evidence="2">Uncharacterized protein</fullName>
    </submittedName>
</protein>
<keyword evidence="3" id="KW-1185">Reference proteome</keyword>
<reference evidence="2 3" key="1">
    <citation type="submission" date="2015-02" db="EMBL/GenBank/DDBJ databases">
        <title>Draft Genome Sequences of Two Closely-Related Aflatoxigenic Aspergillus Species Obtained from the Cote d'Ivoire.</title>
        <authorList>
            <person name="Moore G.G."/>
            <person name="Beltz S.B."/>
            <person name="Mack B.M."/>
        </authorList>
    </citation>
    <scope>NUCLEOTIDE SEQUENCE [LARGE SCALE GENOMIC DNA]</scope>
    <source>
        <strain evidence="2 3">SRRC1468</strain>
    </source>
</reference>
<evidence type="ECO:0000313" key="2">
    <source>
        <dbReference type="EMBL" id="KKK19012.1"/>
    </source>
</evidence>
<feature type="region of interest" description="Disordered" evidence="1">
    <location>
        <begin position="72"/>
        <end position="245"/>
    </location>
</feature>
<proteinExistence type="predicted"/>